<evidence type="ECO:0000256" key="9">
    <source>
        <dbReference type="ARBA" id="ARBA00023224"/>
    </source>
</evidence>
<keyword evidence="3 10" id="KW-0812">Transmembrane</keyword>
<keyword evidence="2" id="KW-1003">Cell membrane</keyword>
<protein>
    <submittedName>
        <fullName evidence="13">Uncharacterized protein LOC106062606</fullName>
    </submittedName>
</protein>
<evidence type="ECO:0000256" key="7">
    <source>
        <dbReference type="ARBA" id="ARBA00023170"/>
    </source>
</evidence>
<dbReference type="GO" id="GO:0005886">
    <property type="term" value="C:plasma membrane"/>
    <property type="evidence" value="ECO:0007669"/>
    <property type="project" value="UniProtKB-SubCell"/>
</dbReference>
<dbReference type="CDD" id="cd00637">
    <property type="entry name" value="7tm_classA_rhodopsin-like"/>
    <property type="match status" value="1"/>
</dbReference>
<organism evidence="12 13">
    <name type="scientific">Biomphalaria glabrata</name>
    <name type="common">Bloodfluke planorb</name>
    <name type="synonym">Freshwater snail</name>
    <dbReference type="NCBI Taxonomy" id="6526"/>
    <lineage>
        <taxon>Eukaryota</taxon>
        <taxon>Metazoa</taxon>
        <taxon>Spiralia</taxon>
        <taxon>Lophotrochozoa</taxon>
        <taxon>Mollusca</taxon>
        <taxon>Gastropoda</taxon>
        <taxon>Heterobranchia</taxon>
        <taxon>Euthyneura</taxon>
        <taxon>Panpulmonata</taxon>
        <taxon>Hygrophila</taxon>
        <taxon>Lymnaeoidea</taxon>
        <taxon>Planorbidae</taxon>
        <taxon>Biomphalaria</taxon>
    </lineage>
</organism>
<feature type="transmembrane region" description="Helical" evidence="10">
    <location>
        <begin position="305"/>
        <end position="323"/>
    </location>
</feature>
<dbReference type="GeneID" id="106062606"/>
<evidence type="ECO:0000256" key="5">
    <source>
        <dbReference type="ARBA" id="ARBA00023040"/>
    </source>
</evidence>
<sequence length="396" mass="44918">MAHNSSENGQIKRAWQEVHRELPINDDKEYLKVKLHIKDGAGDYTYTGASFYSPSHESFSMDDIITVNERFASCVSLLTNSIVILVFLRVLCLKRLTSQLLVSLALSDIVVTVTHMVHSFKVATFMAEQSVDACKMTYSVAMSSWILVWTNLSFAVCERLIAINMPNYYSVTHSLISGICNISPWVYYVLLILLSWMGIFEHYIDFGCSNHLMYTPLEPTKMVIQLLTFSVLVIMLIVLIMSRLLHPVYADDALEVNRINLEMKTTFVVLKIAVINVLLFSPLILYSTVAYYNSSETISELKIKLVFYQLAVHANSIPFFVMLRRKEFRKAVAMIFASTASIRKARPMNLLLEVTEARRKKSSDVDADPSTFQGIGKVTAREDFKKIISSSPSIKQ</sequence>
<accession>A0A9W3BN68</accession>
<evidence type="ECO:0000256" key="8">
    <source>
        <dbReference type="ARBA" id="ARBA00023180"/>
    </source>
</evidence>
<feature type="transmembrane region" description="Helical" evidence="10">
    <location>
        <begin position="266"/>
        <end position="285"/>
    </location>
</feature>
<feature type="transmembrane region" description="Helical" evidence="10">
    <location>
        <begin position="70"/>
        <end position="88"/>
    </location>
</feature>
<feature type="domain" description="G-protein coupled receptors family 1 profile" evidence="11">
    <location>
        <begin position="79"/>
        <end position="321"/>
    </location>
</feature>
<dbReference type="RefSeq" id="XP_055900838.1">
    <property type="nucleotide sequence ID" value="XM_056044863.1"/>
</dbReference>
<evidence type="ECO:0000256" key="4">
    <source>
        <dbReference type="ARBA" id="ARBA00022989"/>
    </source>
</evidence>
<feature type="transmembrane region" description="Helical" evidence="10">
    <location>
        <begin position="138"/>
        <end position="157"/>
    </location>
</feature>
<feature type="transmembrane region" description="Helical" evidence="10">
    <location>
        <begin position="224"/>
        <end position="245"/>
    </location>
</feature>
<name>A0A9W3BN68_BIOGL</name>
<dbReference type="InterPro" id="IPR017452">
    <property type="entry name" value="GPCR_Rhodpsn_7TM"/>
</dbReference>
<keyword evidence="8" id="KW-0325">Glycoprotein</keyword>
<dbReference type="PANTHER" id="PTHR24246:SF27">
    <property type="entry name" value="ADENOSINE RECEPTOR, ISOFORM A"/>
    <property type="match status" value="1"/>
</dbReference>
<keyword evidence="9" id="KW-0807">Transducer</keyword>
<dbReference type="SUPFAM" id="SSF81321">
    <property type="entry name" value="Family A G protein-coupled receptor-like"/>
    <property type="match status" value="1"/>
</dbReference>
<feature type="transmembrane region" description="Helical" evidence="10">
    <location>
        <begin position="100"/>
        <end position="118"/>
    </location>
</feature>
<dbReference type="Proteomes" id="UP001165740">
    <property type="component" value="Chromosome 10"/>
</dbReference>
<dbReference type="AlphaFoldDB" id="A0A9W3BN68"/>
<feature type="transmembrane region" description="Helical" evidence="10">
    <location>
        <begin position="185"/>
        <end position="204"/>
    </location>
</feature>
<dbReference type="OrthoDB" id="6083252at2759"/>
<evidence type="ECO:0000313" key="12">
    <source>
        <dbReference type="Proteomes" id="UP001165740"/>
    </source>
</evidence>
<evidence type="ECO:0000313" key="13">
    <source>
        <dbReference type="RefSeq" id="XP_055900838.1"/>
    </source>
</evidence>
<dbReference type="GO" id="GO:0004930">
    <property type="term" value="F:G protein-coupled receptor activity"/>
    <property type="evidence" value="ECO:0007669"/>
    <property type="project" value="UniProtKB-KW"/>
</dbReference>
<evidence type="ECO:0000256" key="2">
    <source>
        <dbReference type="ARBA" id="ARBA00022475"/>
    </source>
</evidence>
<gene>
    <name evidence="13" type="primary">LOC106062606</name>
</gene>
<evidence type="ECO:0000256" key="1">
    <source>
        <dbReference type="ARBA" id="ARBA00004651"/>
    </source>
</evidence>
<keyword evidence="12" id="KW-1185">Reference proteome</keyword>
<dbReference type="PANTHER" id="PTHR24246">
    <property type="entry name" value="OLFACTORY RECEPTOR AND ADENOSINE RECEPTOR"/>
    <property type="match status" value="1"/>
</dbReference>
<keyword evidence="4 10" id="KW-1133">Transmembrane helix</keyword>
<reference evidence="13" key="1">
    <citation type="submission" date="2025-08" db="UniProtKB">
        <authorList>
            <consortium name="RefSeq"/>
        </authorList>
    </citation>
    <scope>IDENTIFICATION</scope>
</reference>
<keyword evidence="7" id="KW-0675">Receptor</keyword>
<keyword evidence="6 10" id="KW-0472">Membrane</keyword>
<evidence type="ECO:0000256" key="6">
    <source>
        <dbReference type="ARBA" id="ARBA00023136"/>
    </source>
</evidence>
<evidence type="ECO:0000259" key="11">
    <source>
        <dbReference type="PROSITE" id="PS50262"/>
    </source>
</evidence>
<comment type="subcellular location">
    <subcellularLocation>
        <location evidence="1">Cell membrane</location>
        <topology evidence="1">Multi-pass membrane protein</topology>
    </subcellularLocation>
</comment>
<evidence type="ECO:0000256" key="10">
    <source>
        <dbReference type="SAM" id="Phobius"/>
    </source>
</evidence>
<proteinExistence type="predicted"/>
<evidence type="ECO:0000256" key="3">
    <source>
        <dbReference type="ARBA" id="ARBA00022692"/>
    </source>
</evidence>
<keyword evidence="5" id="KW-0297">G-protein coupled receptor</keyword>
<dbReference type="Gene3D" id="1.20.1070.10">
    <property type="entry name" value="Rhodopsin 7-helix transmembrane proteins"/>
    <property type="match status" value="1"/>
</dbReference>
<dbReference type="PROSITE" id="PS50262">
    <property type="entry name" value="G_PROTEIN_RECEP_F1_2"/>
    <property type="match status" value="1"/>
</dbReference>